<proteinExistence type="predicted"/>
<feature type="compositionally biased region" description="Polar residues" evidence="1">
    <location>
        <begin position="17"/>
        <end position="28"/>
    </location>
</feature>
<sequence>LQGRQHDSVPAGEKALQINSAESSSGVTGNAIVPEEKNDAELNRINDGISNEDPMDVGTSGTNMQDTGTSNKDLKDSEKDSETGPHGKNQEAGISNENPMDVGASGTNMQDTGSSSLEPAKTCPNATIQDKDNKQQYWKARIHLTNSDRAIITSHKKLNDNHINAAQKILSLQFPRIKGFQDTLLSQTKMFTPIASQAKCIQIHHVRDNHWITSCSTGDCVEVFDSIYDSLSPDLPVQLATIYQPMAKDNVLEVKILPSQHQTGSTDCGLFAIAWAAELSSGNRPEDVTLDQTKMRVHFLECLNRGRIDRFPQTHIAKRKWENEPPVIKLKLEEI</sequence>
<gene>
    <name evidence="2" type="ORF">PACLA_8A066024</name>
</gene>
<evidence type="ECO:0000313" key="3">
    <source>
        <dbReference type="Proteomes" id="UP001152795"/>
    </source>
</evidence>
<protein>
    <submittedName>
        <fullName evidence="2">Uncharacterized protein</fullName>
    </submittedName>
</protein>
<organism evidence="2 3">
    <name type="scientific">Paramuricea clavata</name>
    <name type="common">Red gorgonian</name>
    <name type="synonym">Violescent sea-whip</name>
    <dbReference type="NCBI Taxonomy" id="317549"/>
    <lineage>
        <taxon>Eukaryota</taxon>
        <taxon>Metazoa</taxon>
        <taxon>Cnidaria</taxon>
        <taxon>Anthozoa</taxon>
        <taxon>Octocorallia</taxon>
        <taxon>Malacalcyonacea</taxon>
        <taxon>Plexauridae</taxon>
        <taxon>Paramuricea</taxon>
    </lineage>
</organism>
<feature type="non-terminal residue" evidence="2">
    <location>
        <position position="1"/>
    </location>
</feature>
<name>A0A6S7K1Y1_PARCT</name>
<feature type="compositionally biased region" description="Basic and acidic residues" evidence="1">
    <location>
        <begin position="34"/>
        <end position="44"/>
    </location>
</feature>
<feature type="compositionally biased region" description="Polar residues" evidence="1">
    <location>
        <begin position="105"/>
        <end position="117"/>
    </location>
</feature>
<feature type="compositionally biased region" description="Basic and acidic residues" evidence="1">
    <location>
        <begin position="72"/>
        <end position="89"/>
    </location>
</feature>
<dbReference type="SUPFAM" id="SSF54001">
    <property type="entry name" value="Cysteine proteinases"/>
    <property type="match status" value="1"/>
</dbReference>
<dbReference type="OrthoDB" id="7701031at2759"/>
<comment type="caution">
    <text evidence="2">The sequence shown here is derived from an EMBL/GenBank/DDBJ whole genome shotgun (WGS) entry which is preliminary data.</text>
</comment>
<feature type="region of interest" description="Disordered" evidence="1">
    <location>
        <begin position="1"/>
        <end position="127"/>
    </location>
</feature>
<feature type="compositionally biased region" description="Polar residues" evidence="1">
    <location>
        <begin position="59"/>
        <end position="71"/>
    </location>
</feature>
<dbReference type="InterPro" id="IPR038765">
    <property type="entry name" value="Papain-like_cys_pep_sf"/>
</dbReference>
<keyword evidence="3" id="KW-1185">Reference proteome</keyword>
<dbReference type="AlphaFoldDB" id="A0A6S7K1Y1"/>
<dbReference type="Proteomes" id="UP001152795">
    <property type="component" value="Unassembled WGS sequence"/>
</dbReference>
<reference evidence="2" key="1">
    <citation type="submission" date="2020-04" db="EMBL/GenBank/DDBJ databases">
        <authorList>
            <person name="Alioto T."/>
            <person name="Alioto T."/>
            <person name="Gomez Garrido J."/>
        </authorList>
    </citation>
    <scope>NUCLEOTIDE SEQUENCE</scope>
    <source>
        <strain evidence="2">A484AB</strain>
    </source>
</reference>
<evidence type="ECO:0000256" key="1">
    <source>
        <dbReference type="SAM" id="MobiDB-lite"/>
    </source>
</evidence>
<dbReference type="PANTHER" id="PTHR34718:SF2">
    <property type="entry name" value="PHD-TYPE DOMAIN-CONTAINING PROTEIN"/>
    <property type="match status" value="1"/>
</dbReference>
<accession>A0A6S7K1Y1</accession>
<evidence type="ECO:0000313" key="2">
    <source>
        <dbReference type="EMBL" id="CAB4038297.1"/>
    </source>
</evidence>
<dbReference type="PANTHER" id="PTHR34718">
    <property type="entry name" value="PHD-TYPE DOMAIN-CONTAINING PROTEIN"/>
    <property type="match status" value="1"/>
</dbReference>
<dbReference type="EMBL" id="CACRXK020024043">
    <property type="protein sequence ID" value="CAB4038297.1"/>
    <property type="molecule type" value="Genomic_DNA"/>
</dbReference>
<dbReference type="Gene3D" id="3.40.395.10">
    <property type="entry name" value="Adenoviral Proteinase, Chain A"/>
    <property type="match status" value="1"/>
</dbReference>